<feature type="transmembrane region" description="Helical" evidence="7">
    <location>
        <begin position="292"/>
        <end position="311"/>
    </location>
</feature>
<dbReference type="InterPro" id="IPR050171">
    <property type="entry name" value="MFS_Transporters"/>
</dbReference>
<dbReference type="PROSITE" id="PS50850">
    <property type="entry name" value="MFS"/>
    <property type="match status" value="1"/>
</dbReference>
<keyword evidence="5 7" id="KW-1133">Transmembrane helix</keyword>
<feature type="transmembrane region" description="Helical" evidence="7">
    <location>
        <begin position="173"/>
        <end position="192"/>
    </location>
</feature>
<proteinExistence type="predicted"/>
<keyword evidence="6 7" id="KW-0472">Membrane</keyword>
<feature type="transmembrane region" description="Helical" evidence="7">
    <location>
        <begin position="50"/>
        <end position="71"/>
    </location>
</feature>
<accession>A0A0P0UTK7</accession>
<dbReference type="PROSITE" id="PS00216">
    <property type="entry name" value="SUGAR_TRANSPORT_1"/>
    <property type="match status" value="1"/>
</dbReference>
<dbReference type="InterPro" id="IPR005829">
    <property type="entry name" value="Sugar_transporter_CS"/>
</dbReference>
<dbReference type="GO" id="GO:0005886">
    <property type="term" value="C:plasma membrane"/>
    <property type="evidence" value="ECO:0007669"/>
    <property type="project" value="UniProtKB-SubCell"/>
</dbReference>
<dbReference type="PANTHER" id="PTHR23517:SF3">
    <property type="entry name" value="INTEGRAL MEMBRANE TRANSPORT PROTEIN"/>
    <property type="match status" value="1"/>
</dbReference>
<sequence>MTIRHGISENKLQIILQLIQVFLVGLTIGMTRTVIPGLADTEFGLGSQQFLLLTSFVVVFGVVKAIMNLLAGKLSDTYGRKRVLVTGWVVAIPIPLMILYAPSWNWIVAATLLLGVNQGLCWSMTINSKLDLARLNQKGLVNGINEFSGYAAVAIAGVITAYIVDFLGARQGLFIFGVVVIFLGLISSIFSIKETMPWAKLHQVGVTPATHQSLGKLFIQASWHDKVLLSLNQAGLVEKFTDAMVWIFLPVFFLSKNLTLIEGSAIVSVYAVVWGGSQLITGPLSDKIGRKVLIVGGMWICGLGLLSIPYTNNIFLWTLEAGVIGTGMAMLYPTLGAAVADFAPVESRGTLLGIYRFWRDFGYAVSALTLGMVAQMTQVLIAPFLLASTAMILSGLYVLIALPSTQIQK</sequence>
<dbReference type="Proteomes" id="UP000067399">
    <property type="component" value="Chromosome"/>
</dbReference>
<evidence type="ECO:0000256" key="1">
    <source>
        <dbReference type="ARBA" id="ARBA00004651"/>
    </source>
</evidence>
<evidence type="ECO:0000256" key="6">
    <source>
        <dbReference type="ARBA" id="ARBA00023136"/>
    </source>
</evidence>
<feature type="transmembrane region" description="Helical" evidence="7">
    <location>
        <begin position="83"/>
        <end position="100"/>
    </location>
</feature>
<dbReference type="OrthoDB" id="9810492at2"/>
<feature type="transmembrane region" description="Helical" evidence="7">
    <location>
        <begin position="147"/>
        <end position="167"/>
    </location>
</feature>
<evidence type="ECO:0000256" key="2">
    <source>
        <dbReference type="ARBA" id="ARBA00022448"/>
    </source>
</evidence>
<feature type="transmembrane region" description="Helical" evidence="7">
    <location>
        <begin position="260"/>
        <end position="280"/>
    </location>
</feature>
<organism evidence="9 10">
    <name type="scientific">endosymbiont of Bathymodiolus septemdierum str. Myojin knoll</name>
    <dbReference type="NCBI Taxonomy" id="1303921"/>
    <lineage>
        <taxon>Bacteria</taxon>
        <taxon>Pseudomonadati</taxon>
        <taxon>Pseudomonadota</taxon>
        <taxon>Gammaproteobacteria</taxon>
        <taxon>sulfur-oxidizing symbionts</taxon>
    </lineage>
</organism>
<keyword evidence="2" id="KW-0813">Transport</keyword>
<dbReference type="EMBL" id="AP013042">
    <property type="protein sequence ID" value="BAS68365.1"/>
    <property type="molecule type" value="Genomic_DNA"/>
</dbReference>
<protein>
    <submittedName>
        <fullName evidence="9">Major facilitator family transporter</fullName>
    </submittedName>
</protein>
<reference evidence="9 10" key="1">
    <citation type="journal article" date="2000" name="Mar. Ecol. Prog. Ser.">
        <title>Phylogenetic characterization of endosymbionts in three hydrothermal vent mussels: influence on host distributions.</title>
        <authorList>
            <person name="Fujiwara Y."/>
            <person name="Takai K."/>
            <person name="Uematsu K."/>
            <person name="Tsuchida S."/>
            <person name="Hunt J.C."/>
            <person name="Hashimoto J."/>
        </authorList>
    </citation>
    <scope>NUCLEOTIDE SEQUENCE [LARGE SCALE GENOMIC DNA]</scope>
    <source>
        <strain evidence="9 10">Myojin Knoll</strain>
    </source>
</reference>
<evidence type="ECO:0000313" key="10">
    <source>
        <dbReference type="Proteomes" id="UP000067399"/>
    </source>
</evidence>
<feature type="transmembrane region" description="Helical" evidence="7">
    <location>
        <begin position="12"/>
        <end position="30"/>
    </location>
</feature>
<keyword evidence="3" id="KW-1003">Cell membrane</keyword>
<keyword evidence="4 7" id="KW-0812">Transmembrane</keyword>
<dbReference type="PANTHER" id="PTHR23517">
    <property type="entry name" value="RESISTANCE PROTEIN MDTM, PUTATIVE-RELATED-RELATED"/>
    <property type="match status" value="1"/>
</dbReference>
<dbReference type="STRING" id="1303921.BSEPE_1384"/>
<evidence type="ECO:0000256" key="4">
    <source>
        <dbReference type="ARBA" id="ARBA00022692"/>
    </source>
</evidence>
<dbReference type="InterPro" id="IPR020846">
    <property type="entry name" value="MFS_dom"/>
</dbReference>
<dbReference type="GO" id="GO:0022857">
    <property type="term" value="F:transmembrane transporter activity"/>
    <property type="evidence" value="ECO:0007669"/>
    <property type="project" value="InterPro"/>
</dbReference>
<dbReference type="InterPro" id="IPR036259">
    <property type="entry name" value="MFS_trans_sf"/>
</dbReference>
<evidence type="ECO:0000256" key="5">
    <source>
        <dbReference type="ARBA" id="ARBA00022989"/>
    </source>
</evidence>
<dbReference type="Gene3D" id="1.20.1250.20">
    <property type="entry name" value="MFS general substrate transporter like domains"/>
    <property type="match status" value="2"/>
</dbReference>
<name>A0A0P0UTK7_9GAMM</name>
<evidence type="ECO:0000259" key="8">
    <source>
        <dbReference type="PROSITE" id="PS50850"/>
    </source>
</evidence>
<feature type="transmembrane region" description="Helical" evidence="7">
    <location>
        <begin position="323"/>
        <end position="345"/>
    </location>
</feature>
<evidence type="ECO:0000313" key="9">
    <source>
        <dbReference type="EMBL" id="BAS68365.1"/>
    </source>
</evidence>
<dbReference type="AlphaFoldDB" id="A0A0P0UTK7"/>
<gene>
    <name evidence="9" type="ORF">BSEPE_1384</name>
</gene>
<comment type="subcellular location">
    <subcellularLocation>
        <location evidence="1">Cell membrane</location>
        <topology evidence="1">Multi-pass membrane protein</topology>
    </subcellularLocation>
</comment>
<keyword evidence="10" id="KW-1185">Reference proteome</keyword>
<reference evidence="9 10" key="2">
    <citation type="journal article" date="2016" name="ISME J.">
        <title>Heterogeneous composition of key metabolic gene clusters in a vent mussel symbiont population.</title>
        <authorList>
            <person name="Ikuta T."/>
            <person name="Takaki Y."/>
            <person name="Nagai Y."/>
            <person name="Shimamura S."/>
            <person name="Tsuda M."/>
            <person name="Kawagucci S."/>
            <person name="Aoki Y."/>
            <person name="Inoue K."/>
            <person name="Teruya M."/>
            <person name="Satou K."/>
            <person name="Teruya K."/>
            <person name="Shimoji M."/>
            <person name="Tamotsu H."/>
            <person name="Hirano T."/>
            <person name="Maruyama T."/>
            <person name="Yoshida T."/>
        </authorList>
    </citation>
    <scope>NUCLEOTIDE SEQUENCE [LARGE SCALE GENOMIC DNA]</scope>
    <source>
        <strain evidence="9 10">Myojin Knoll</strain>
    </source>
</reference>
<dbReference type="Pfam" id="PF07690">
    <property type="entry name" value="MFS_1"/>
    <property type="match status" value="1"/>
</dbReference>
<feature type="transmembrane region" description="Helical" evidence="7">
    <location>
        <begin position="380"/>
        <end position="402"/>
    </location>
</feature>
<feature type="transmembrane region" description="Helical" evidence="7">
    <location>
        <begin position="106"/>
        <end position="126"/>
    </location>
</feature>
<evidence type="ECO:0000256" key="3">
    <source>
        <dbReference type="ARBA" id="ARBA00022475"/>
    </source>
</evidence>
<dbReference type="InterPro" id="IPR011701">
    <property type="entry name" value="MFS"/>
</dbReference>
<feature type="domain" description="Major facilitator superfamily (MFS) profile" evidence="8">
    <location>
        <begin position="13"/>
        <end position="406"/>
    </location>
</feature>
<dbReference type="SUPFAM" id="SSF103473">
    <property type="entry name" value="MFS general substrate transporter"/>
    <property type="match status" value="1"/>
</dbReference>
<dbReference type="KEGG" id="ebh:BSEPE_1384"/>
<evidence type="ECO:0000256" key="7">
    <source>
        <dbReference type="SAM" id="Phobius"/>
    </source>
</evidence>